<dbReference type="SMART" id="SM00646">
    <property type="entry name" value="Ami_3"/>
    <property type="match status" value="1"/>
</dbReference>
<name>A0A1U7I876_9CYAN</name>
<dbReference type="Gene3D" id="3.40.630.40">
    <property type="entry name" value="Zn-dependent exopeptidases"/>
    <property type="match status" value="1"/>
</dbReference>
<dbReference type="Proteomes" id="UP000185860">
    <property type="component" value="Unassembled WGS sequence"/>
</dbReference>
<dbReference type="AlphaFoldDB" id="A0A1U7I876"/>
<dbReference type="RefSeq" id="WP_073596370.1">
    <property type="nucleotide sequence ID" value="NZ_MRCE01000038.1"/>
</dbReference>
<keyword evidence="2" id="KW-0961">Cell wall biogenesis/degradation</keyword>
<dbReference type="OrthoDB" id="529831at2"/>
<evidence type="ECO:0000256" key="2">
    <source>
        <dbReference type="ARBA" id="ARBA00023316"/>
    </source>
</evidence>
<dbReference type="GO" id="GO:0030288">
    <property type="term" value="C:outer membrane-bounded periplasmic space"/>
    <property type="evidence" value="ECO:0007669"/>
    <property type="project" value="TreeGrafter"/>
</dbReference>
<dbReference type="Pfam" id="PF08239">
    <property type="entry name" value="SH3_3"/>
    <property type="match status" value="1"/>
</dbReference>
<dbReference type="SUPFAM" id="SSF53187">
    <property type="entry name" value="Zn-dependent exopeptidases"/>
    <property type="match status" value="1"/>
</dbReference>
<dbReference type="PANTHER" id="PTHR30404:SF0">
    <property type="entry name" value="N-ACETYLMURAMOYL-L-ALANINE AMIDASE AMIC"/>
    <property type="match status" value="1"/>
</dbReference>
<dbReference type="PROSITE" id="PS51781">
    <property type="entry name" value="SH3B"/>
    <property type="match status" value="1"/>
</dbReference>
<keyword evidence="1" id="KW-0378">Hydrolase</keyword>
<dbReference type="GO" id="GO:0071555">
    <property type="term" value="P:cell wall organization"/>
    <property type="evidence" value="ECO:0007669"/>
    <property type="project" value="UniProtKB-KW"/>
</dbReference>
<dbReference type="InterPro" id="IPR003646">
    <property type="entry name" value="SH3-like_bac-type"/>
</dbReference>
<protein>
    <recommendedName>
        <fullName evidence="3">SH3b domain-containing protein</fullName>
    </recommendedName>
</protein>
<dbReference type="PANTHER" id="PTHR30404">
    <property type="entry name" value="N-ACETYLMURAMOYL-L-ALANINE AMIDASE"/>
    <property type="match status" value="1"/>
</dbReference>
<sequence>MSWQDFIKAVAKADFEFPWQRQLIVAQAIIESGRGTTDLSYYKNMNGMKYRESIAIPGAEKFKYYTDSEKDNPDHPGWDWFFKFDSYETGIKVWQKFFFRKDGQWIPYPKVYERDPEVLKDARSFINYVGSIYCPYFENSHNESYADYIMNRCVPEADRLLKEVDSPGQAVRTFKIAIVPGHGGHDPGACNPRLGVEEADYNWREAEEIKRILEQDENYQVIICRDKSENVDLGEFQGRANSIDADVCLCLHHNSNDKTQAKGWWLFFSKQDSETNKFIQILDKHFRELPLHARGCTSAIPPFNGDRAWLKRVWNCINACKIPTILFESCFISNDQDCQWLKNGGYKEIAQKICDGVREYLQDPINSINTVLYTAEVNDPEPPLNVRSGAGTTHPVVGKLNNGTSVLIVEDNQAGWVRISSPIKGWVAKRYTNRLGAKERLLHLVRTDQTDEYGCKWLILSIHNGDFNPIESINVVSGIPSKQVFEKGSPDNQPGCCQPLPQGKYSVKPRIDWAGGTGNYNASFGPGLGPVWVSIEPLFDTPRGSFGFHLDPNRINSPGTAGCIGFTTKADLKRFVAWFDDSETAPKSLKVDWGL</sequence>
<dbReference type="Pfam" id="PF01520">
    <property type="entry name" value="Amidase_3"/>
    <property type="match status" value="1"/>
</dbReference>
<comment type="caution">
    <text evidence="4">The sequence shown here is derived from an EMBL/GenBank/DDBJ whole genome shotgun (WGS) entry which is preliminary data.</text>
</comment>
<dbReference type="STRING" id="454136.NIES2119_25875"/>
<feature type="domain" description="SH3b" evidence="3">
    <location>
        <begin position="372"/>
        <end position="436"/>
    </location>
</feature>
<dbReference type="SMART" id="SM00287">
    <property type="entry name" value="SH3b"/>
    <property type="match status" value="1"/>
</dbReference>
<dbReference type="GO" id="GO:0009253">
    <property type="term" value="P:peptidoglycan catabolic process"/>
    <property type="evidence" value="ECO:0007669"/>
    <property type="project" value="InterPro"/>
</dbReference>
<dbReference type="GO" id="GO:0008745">
    <property type="term" value="F:N-acetylmuramoyl-L-alanine amidase activity"/>
    <property type="evidence" value="ECO:0007669"/>
    <property type="project" value="InterPro"/>
</dbReference>
<accession>A0A1U7I876</accession>
<gene>
    <name evidence="4" type="ORF">NIES2119_25875</name>
</gene>
<dbReference type="CDD" id="cd02696">
    <property type="entry name" value="MurNAc-LAA"/>
    <property type="match status" value="1"/>
</dbReference>
<organism evidence="4 5">
    <name type="scientific">[Phormidium ambiguum] IAM M-71</name>
    <dbReference type="NCBI Taxonomy" id="454136"/>
    <lineage>
        <taxon>Bacteria</taxon>
        <taxon>Bacillati</taxon>
        <taxon>Cyanobacteriota</taxon>
        <taxon>Cyanophyceae</taxon>
        <taxon>Oscillatoriophycideae</taxon>
        <taxon>Aerosakkonematales</taxon>
        <taxon>Aerosakkonemataceae</taxon>
        <taxon>Floridanema</taxon>
    </lineage>
</organism>
<evidence type="ECO:0000259" key="3">
    <source>
        <dbReference type="PROSITE" id="PS51781"/>
    </source>
</evidence>
<dbReference type="InterPro" id="IPR050695">
    <property type="entry name" value="N-acetylmuramoyl_amidase_3"/>
</dbReference>
<evidence type="ECO:0000313" key="4">
    <source>
        <dbReference type="EMBL" id="OKH32566.1"/>
    </source>
</evidence>
<dbReference type="EMBL" id="MRCE01000038">
    <property type="protein sequence ID" value="OKH32566.1"/>
    <property type="molecule type" value="Genomic_DNA"/>
</dbReference>
<dbReference type="Gene3D" id="2.30.30.40">
    <property type="entry name" value="SH3 Domains"/>
    <property type="match status" value="1"/>
</dbReference>
<evidence type="ECO:0000313" key="5">
    <source>
        <dbReference type="Proteomes" id="UP000185860"/>
    </source>
</evidence>
<reference evidence="4 5" key="1">
    <citation type="submission" date="2016-11" db="EMBL/GenBank/DDBJ databases">
        <title>Draft Genome Sequences of Nine Cyanobacterial Strains from Diverse Habitats.</title>
        <authorList>
            <person name="Zhu T."/>
            <person name="Hou S."/>
            <person name="Lu X."/>
            <person name="Hess W.R."/>
        </authorList>
    </citation>
    <scope>NUCLEOTIDE SEQUENCE [LARGE SCALE GENOMIC DNA]</scope>
    <source>
        <strain evidence="4 5">IAM M-71</strain>
    </source>
</reference>
<dbReference type="Gene3D" id="1.10.530.10">
    <property type="match status" value="1"/>
</dbReference>
<proteinExistence type="predicted"/>
<dbReference type="InterPro" id="IPR002508">
    <property type="entry name" value="MurNAc-LAA_cat"/>
</dbReference>
<evidence type="ECO:0000256" key="1">
    <source>
        <dbReference type="ARBA" id="ARBA00022801"/>
    </source>
</evidence>